<accession>A0ABU0YHF6</accession>
<sequence>MPKSSRVTELLAITSRLISCLQQEMEAIRAMRPEALKQMQVEKIALADTYRAFTLALKEPSDENQAISGALKDELIEATERVQAAVTENLRALRAMRDVNERVMRAVVSALDEKRSSVTGYDARGSLRKGRRTTAAEPAAVQQRA</sequence>
<organism evidence="2 3">
    <name type="scientific">Dongia sedimenti</name>
    <dbReference type="NCBI Taxonomy" id="3064282"/>
    <lineage>
        <taxon>Bacteria</taxon>
        <taxon>Pseudomonadati</taxon>
        <taxon>Pseudomonadota</taxon>
        <taxon>Alphaproteobacteria</taxon>
        <taxon>Rhodospirillales</taxon>
        <taxon>Dongiaceae</taxon>
        <taxon>Dongia</taxon>
    </lineage>
</organism>
<dbReference type="SUPFAM" id="SSF140566">
    <property type="entry name" value="FlgN-like"/>
    <property type="match status" value="1"/>
</dbReference>
<feature type="region of interest" description="Disordered" evidence="1">
    <location>
        <begin position="114"/>
        <end position="145"/>
    </location>
</feature>
<dbReference type="RefSeq" id="WP_379954554.1">
    <property type="nucleotide sequence ID" value="NZ_JAUYVI010000002.1"/>
</dbReference>
<proteinExistence type="predicted"/>
<evidence type="ECO:0008006" key="4">
    <source>
        <dbReference type="Google" id="ProtNLM"/>
    </source>
</evidence>
<name>A0ABU0YHF6_9PROT</name>
<evidence type="ECO:0000313" key="3">
    <source>
        <dbReference type="Proteomes" id="UP001230156"/>
    </source>
</evidence>
<evidence type="ECO:0000313" key="2">
    <source>
        <dbReference type="EMBL" id="MDQ7247150.1"/>
    </source>
</evidence>
<dbReference type="EMBL" id="JAUYVI010000002">
    <property type="protein sequence ID" value="MDQ7247150.1"/>
    <property type="molecule type" value="Genomic_DNA"/>
</dbReference>
<dbReference type="Proteomes" id="UP001230156">
    <property type="component" value="Unassembled WGS sequence"/>
</dbReference>
<comment type="caution">
    <text evidence="2">The sequence shown here is derived from an EMBL/GenBank/DDBJ whole genome shotgun (WGS) entry which is preliminary data.</text>
</comment>
<protein>
    <recommendedName>
        <fullName evidence="4">Flagellar basal-body protein FlbY</fullName>
    </recommendedName>
</protein>
<evidence type="ECO:0000256" key="1">
    <source>
        <dbReference type="SAM" id="MobiDB-lite"/>
    </source>
</evidence>
<reference evidence="3" key="1">
    <citation type="submission" date="2023-08" db="EMBL/GenBank/DDBJ databases">
        <title>Rhodospirillaceae gen. nov., a novel taxon isolated from the Yangtze River Yuezi River estuary sludge.</title>
        <authorList>
            <person name="Ruan L."/>
        </authorList>
    </citation>
    <scope>NUCLEOTIDE SEQUENCE [LARGE SCALE GENOMIC DNA]</scope>
    <source>
        <strain evidence="3">R-7</strain>
    </source>
</reference>
<gene>
    <name evidence="2" type="ORF">Q8A70_05715</name>
</gene>
<keyword evidence="3" id="KW-1185">Reference proteome</keyword>
<dbReference type="InterPro" id="IPR036679">
    <property type="entry name" value="FlgN-like_sf"/>
</dbReference>